<dbReference type="InterPro" id="IPR023534">
    <property type="entry name" value="Rof/RNase_P-like"/>
</dbReference>
<reference evidence="1 2" key="1">
    <citation type="submission" date="2015-05" db="EMBL/GenBank/DDBJ databases">
        <title>Complete genome sequence of a sulfur-oxidizing gammaproteobacterium strain HA5.</title>
        <authorList>
            <person name="Miura A."/>
            <person name="Kojima H."/>
            <person name="Fukui M."/>
        </authorList>
    </citation>
    <scope>NUCLEOTIDE SEQUENCE [LARGE SCALE GENOMIC DNA]</scope>
    <source>
        <strain evidence="1 2">HA5</strain>
    </source>
</reference>
<dbReference type="SUPFAM" id="SSF101744">
    <property type="entry name" value="Rof/RNase P subunit-like"/>
    <property type="match status" value="1"/>
</dbReference>
<dbReference type="InterPro" id="IPR038626">
    <property type="entry name" value="Rof-like_sf"/>
</dbReference>
<sequence>MTEPLNHDPYSPIACARYSEYEIAILHRQKLHLRWREDNVHYDQVVLPLDLKTVNHEEFLICRGGQGETLSIRLDRIQRVEPA</sequence>
<dbReference type="Gene3D" id="2.30.30.400">
    <property type="entry name" value="Rof-like"/>
    <property type="match status" value="1"/>
</dbReference>
<dbReference type="InParanoid" id="A0A1B4XCK6"/>
<dbReference type="KEGG" id="slim:SCL_0194"/>
<proteinExistence type="predicted"/>
<keyword evidence="2" id="KW-1185">Reference proteome</keyword>
<protein>
    <submittedName>
        <fullName evidence="1">Transcriptional antiterminator, Rof</fullName>
    </submittedName>
</protein>
<dbReference type="OrthoDB" id="5786494at2"/>
<dbReference type="AlphaFoldDB" id="A0A1B4XCK6"/>
<gene>
    <name evidence="1" type="ORF">SCL_0194</name>
</gene>
<evidence type="ECO:0000313" key="1">
    <source>
        <dbReference type="EMBL" id="BAV32516.1"/>
    </source>
</evidence>
<organism evidence="1 2">
    <name type="scientific">Sulfuricaulis limicola</name>
    <dbReference type="NCBI Taxonomy" id="1620215"/>
    <lineage>
        <taxon>Bacteria</taxon>
        <taxon>Pseudomonadati</taxon>
        <taxon>Pseudomonadota</taxon>
        <taxon>Gammaproteobacteria</taxon>
        <taxon>Acidiferrobacterales</taxon>
        <taxon>Acidiferrobacteraceae</taxon>
        <taxon>Sulfuricaulis</taxon>
    </lineage>
</organism>
<dbReference type="RefSeq" id="WP_096359192.1">
    <property type="nucleotide sequence ID" value="NZ_AP014879.1"/>
</dbReference>
<accession>A0A1B4XCK6</accession>
<evidence type="ECO:0000313" key="2">
    <source>
        <dbReference type="Proteomes" id="UP000243180"/>
    </source>
</evidence>
<name>A0A1B4XCK6_9GAMM</name>
<dbReference type="Proteomes" id="UP000243180">
    <property type="component" value="Chromosome"/>
</dbReference>
<dbReference type="EMBL" id="AP014879">
    <property type="protein sequence ID" value="BAV32516.1"/>
    <property type="molecule type" value="Genomic_DNA"/>
</dbReference>